<comment type="caution">
    <text evidence="1">The sequence shown here is derived from an EMBL/GenBank/DDBJ whole genome shotgun (WGS) entry which is preliminary data.</text>
</comment>
<evidence type="ECO:0000313" key="2">
    <source>
        <dbReference type="Proteomes" id="UP000805649"/>
    </source>
</evidence>
<accession>A0ACC3ZLL7</accession>
<keyword evidence="2" id="KW-1185">Reference proteome</keyword>
<sequence>MGFSKLLHRFSKTSHHGEDDTSLGQAKDSRTPHTVLAIPADAIVSRRGNTPGLPSGINQEAPDTEVALSAATTPLLLVTPAETSVLEKSSGSPPSTVPVESPELSENAASLWSRAYVALQSEDAKLVDEYEKLLSRELLQQALPGNLQHNTSQIGNQIDNVDPDKRQQQLKSIMDRGLQKIDEKQTKYTIFGTEFVLRDQISQTVNLVQSMKGVIDEAVKGSPEASLAWAGVSVLLPILTNPSAAAEANRDGLTYVTSRIRYYVELETLLWPRNLNNSELKGEFDTHITDLYQHILKFQIQSVLRFYRKWILNIGRDVIRYDEWEKMVSKIKELEQIVKDESSALNTISSRETLEAANKQAGRHYAEMQSLLSVTKEILQVSQDHRDISSEHLAVHKRTNQILEDRPIDLPTVNEARYDSADVQDSPKCESGTRLGILKRIHQWIDEPSAEPLFWLVGPAGTGKSTIARTVADFLYENNRLAAGYFFKRGEKGRNDTARFFPTIAMQLVDTIPHFKNSLRKSLDGSDKTTVEGQGLKFQFEKLLLHPLVDISSEQSGISTKVIIIDAMDECERPEHLSQVLNLFCQLQSVSSVRLRVLLTSRSAPEIVNTFEELRKNKDFRSLELLQREFSKETQVDIHTFLEKRFKEIRLKRKVKQDPWPAPEDFSRLLQLATNPEPLFIYAATLCRFVYDEKRPKNPKKAIGAVA</sequence>
<name>A0ACC3ZLL7_COLTU</name>
<dbReference type="Proteomes" id="UP000805649">
    <property type="component" value="Unassembled WGS sequence"/>
</dbReference>
<dbReference type="EMBL" id="VUJX02000001">
    <property type="protein sequence ID" value="KAL0944803.1"/>
    <property type="molecule type" value="Genomic_DNA"/>
</dbReference>
<gene>
    <name evidence="1" type="ORF">CTRU02_202690</name>
</gene>
<reference evidence="1 2" key="1">
    <citation type="journal article" date="2020" name="Phytopathology">
        <title>Genome Sequence Resources of Colletotrichum truncatum, C. plurivorum, C. musicola, and C. sojae: Four Species Pathogenic to Soybean (Glycine max).</title>
        <authorList>
            <person name="Rogerio F."/>
            <person name="Boufleur T.R."/>
            <person name="Ciampi-Guillardi M."/>
            <person name="Sukno S.A."/>
            <person name="Thon M.R."/>
            <person name="Massola Junior N.S."/>
            <person name="Baroncelli R."/>
        </authorList>
    </citation>
    <scope>NUCLEOTIDE SEQUENCE [LARGE SCALE GENOMIC DNA]</scope>
    <source>
        <strain evidence="1 2">CMES1059</strain>
    </source>
</reference>
<evidence type="ECO:0000313" key="1">
    <source>
        <dbReference type="EMBL" id="KAL0944803.1"/>
    </source>
</evidence>
<organism evidence="1 2">
    <name type="scientific">Colletotrichum truncatum</name>
    <name type="common">Anthracnose fungus</name>
    <name type="synonym">Colletotrichum capsici</name>
    <dbReference type="NCBI Taxonomy" id="5467"/>
    <lineage>
        <taxon>Eukaryota</taxon>
        <taxon>Fungi</taxon>
        <taxon>Dikarya</taxon>
        <taxon>Ascomycota</taxon>
        <taxon>Pezizomycotina</taxon>
        <taxon>Sordariomycetes</taxon>
        <taxon>Hypocreomycetidae</taxon>
        <taxon>Glomerellales</taxon>
        <taxon>Glomerellaceae</taxon>
        <taxon>Colletotrichum</taxon>
        <taxon>Colletotrichum truncatum species complex</taxon>
    </lineage>
</organism>
<protein>
    <submittedName>
        <fullName evidence="1">Vegetative incompatibility protein het-e-1</fullName>
    </submittedName>
</protein>
<proteinExistence type="predicted"/>